<keyword evidence="6 8" id="KW-1133">Transmembrane helix</keyword>
<feature type="transmembrane region" description="Helical" evidence="8">
    <location>
        <begin position="340"/>
        <end position="357"/>
    </location>
</feature>
<feature type="transmembrane region" description="Helical" evidence="8">
    <location>
        <begin position="114"/>
        <end position="135"/>
    </location>
</feature>
<organism evidence="9 10">
    <name type="scientific">Microbulbifer marinus</name>
    <dbReference type="NCBI Taxonomy" id="658218"/>
    <lineage>
        <taxon>Bacteria</taxon>
        <taxon>Pseudomonadati</taxon>
        <taxon>Pseudomonadota</taxon>
        <taxon>Gammaproteobacteria</taxon>
        <taxon>Cellvibrionales</taxon>
        <taxon>Microbulbiferaceae</taxon>
        <taxon>Microbulbifer</taxon>
    </lineage>
</organism>
<evidence type="ECO:0000256" key="3">
    <source>
        <dbReference type="ARBA" id="ARBA00022448"/>
    </source>
</evidence>
<accession>A0A1H3XAZ9</accession>
<feature type="transmembrane region" description="Helical" evidence="8">
    <location>
        <begin position="75"/>
        <end position="94"/>
    </location>
</feature>
<comment type="subcellular location">
    <subcellularLocation>
        <location evidence="1">Cell membrane</location>
        <topology evidence="1">Multi-pass membrane protein</topology>
    </subcellularLocation>
</comment>
<dbReference type="InterPro" id="IPR018093">
    <property type="entry name" value="BCCT_CS"/>
</dbReference>
<reference evidence="10" key="1">
    <citation type="submission" date="2016-10" db="EMBL/GenBank/DDBJ databases">
        <authorList>
            <person name="Varghese N."/>
            <person name="Submissions S."/>
        </authorList>
    </citation>
    <scope>NUCLEOTIDE SEQUENCE [LARGE SCALE GENOMIC DNA]</scope>
    <source>
        <strain evidence="10">CGMCC 1.10657</strain>
    </source>
</reference>
<dbReference type="AlphaFoldDB" id="A0A1H3XAZ9"/>
<evidence type="ECO:0000313" key="10">
    <source>
        <dbReference type="Proteomes" id="UP000198658"/>
    </source>
</evidence>
<feature type="transmembrane region" description="Helical" evidence="8">
    <location>
        <begin position="285"/>
        <end position="305"/>
    </location>
</feature>
<evidence type="ECO:0000256" key="2">
    <source>
        <dbReference type="ARBA" id="ARBA00005658"/>
    </source>
</evidence>
<keyword evidence="5 8" id="KW-0812">Transmembrane</keyword>
<feature type="transmembrane region" description="Helical" evidence="8">
    <location>
        <begin position="494"/>
        <end position="514"/>
    </location>
</feature>
<dbReference type="NCBIfam" id="NF007399">
    <property type="entry name" value="PRK09928.1"/>
    <property type="match status" value="1"/>
</dbReference>
<keyword evidence="7 8" id="KW-0472">Membrane</keyword>
<protein>
    <submittedName>
        <fullName evidence="9">Choline/glycine/proline betaine transport protein</fullName>
    </submittedName>
</protein>
<name>A0A1H3XAZ9_9GAMM</name>
<keyword evidence="4" id="KW-1003">Cell membrane</keyword>
<dbReference type="NCBIfam" id="TIGR00842">
    <property type="entry name" value="bcct"/>
    <property type="match status" value="1"/>
</dbReference>
<evidence type="ECO:0000313" key="9">
    <source>
        <dbReference type="EMBL" id="SDZ95738.1"/>
    </source>
</evidence>
<evidence type="ECO:0000256" key="4">
    <source>
        <dbReference type="ARBA" id="ARBA00022475"/>
    </source>
</evidence>
<proteinExistence type="inferred from homology"/>
<evidence type="ECO:0000256" key="6">
    <source>
        <dbReference type="ARBA" id="ARBA00022989"/>
    </source>
</evidence>
<dbReference type="PANTHER" id="PTHR30047:SF7">
    <property type="entry name" value="HIGH-AFFINITY CHOLINE TRANSPORT PROTEIN"/>
    <property type="match status" value="1"/>
</dbReference>
<evidence type="ECO:0000256" key="1">
    <source>
        <dbReference type="ARBA" id="ARBA00004651"/>
    </source>
</evidence>
<feature type="transmembrane region" description="Helical" evidence="8">
    <location>
        <begin position="168"/>
        <end position="186"/>
    </location>
</feature>
<dbReference type="PANTHER" id="PTHR30047">
    <property type="entry name" value="HIGH-AFFINITY CHOLINE TRANSPORT PROTEIN-RELATED"/>
    <property type="match status" value="1"/>
</dbReference>
<feature type="transmembrane region" description="Helical" evidence="8">
    <location>
        <begin position="37"/>
        <end position="55"/>
    </location>
</feature>
<dbReference type="EMBL" id="FNQO01000001">
    <property type="protein sequence ID" value="SDZ95738.1"/>
    <property type="molecule type" value="Genomic_DNA"/>
</dbReference>
<dbReference type="GO" id="GO:0005886">
    <property type="term" value="C:plasma membrane"/>
    <property type="evidence" value="ECO:0007669"/>
    <property type="project" value="UniProtKB-SubCell"/>
</dbReference>
<dbReference type="Pfam" id="PF02028">
    <property type="entry name" value="BCCT"/>
    <property type="match status" value="1"/>
</dbReference>
<dbReference type="STRING" id="658218.SAMN05216562_1408"/>
<gene>
    <name evidence="9" type="ORF">SAMN05216562_1408</name>
</gene>
<evidence type="ECO:0000256" key="7">
    <source>
        <dbReference type="ARBA" id="ARBA00023136"/>
    </source>
</evidence>
<feature type="transmembrane region" description="Helical" evidence="8">
    <location>
        <begin position="255"/>
        <end position="273"/>
    </location>
</feature>
<evidence type="ECO:0000256" key="8">
    <source>
        <dbReference type="SAM" id="Phobius"/>
    </source>
</evidence>
<dbReference type="PROSITE" id="PS01303">
    <property type="entry name" value="BCCT"/>
    <property type="match status" value="1"/>
</dbReference>
<dbReference type="GO" id="GO:0022857">
    <property type="term" value="F:transmembrane transporter activity"/>
    <property type="evidence" value="ECO:0007669"/>
    <property type="project" value="InterPro"/>
</dbReference>
<feature type="transmembrane region" description="Helical" evidence="8">
    <location>
        <begin position="468"/>
        <end position="488"/>
    </location>
</feature>
<sequence length="682" mass="75283">MLGLIAAKFNPSLQHSQAVPAMTEQSPPGKAHFDPPVFYISTAVLLLLVAYAVVFPETATAQFKELQAAIVTNMSWYYVLVVAIILISVIVIGISKFGEVKLGPEHSEPDYDFWSWFAMLFSAGMGIGLLFFGVAEPVMHYLQPPVGETGTVAAARQAMVLTYFHWGFHAWAIYAIVALILGYFSYRHKLPLTLRSALYPMIGERIHGPIGHAVDIFAIVGTVCGVATTLGYGVLQINSGLNHLFGLPVGVEAQVVLIVVTTILATISVVLGLDTGIKRLSQLNMTLAALLLVMVLLLGSTVYLLQAFVQNFGSYLSVIVNKTFNLYAYQPTDWLGGWTILYWGWWMSWSPFVGLFIARISRGRTIREFVVGAMMVPALVTLLWMTFFGNSAIHMILNEGLTSLGEIVAKDQSVALFQFLEQFPFSSVFSFVAVVMVVVFFVTSADSGALVVNMLSSHGRDDTPLWQRIFWCFLIGAVAIALLLAGGLGSLQTAVIASALPFSAILLVAIYGLVTALRADTVKRITQSAPVSPISARNPVVWQRRLKNALQLPSLEEVREYIRDIGKPALHEFAEEFKKNGYTAKVTENQNEWVQVEVLQGEEVSFVYGLHPKATLKPDAANPDEELDDTHDVGSPDIYFRAEVHLFEGGQDYDVMGWTKDQLLTDMVSQYERHLQFLHTVR</sequence>
<dbReference type="InterPro" id="IPR000060">
    <property type="entry name" value="BCCT_transptr"/>
</dbReference>
<keyword evidence="3" id="KW-0813">Transport</keyword>
<keyword evidence="10" id="KW-1185">Reference proteome</keyword>
<comment type="similarity">
    <text evidence="2">Belongs to the BCCT transporter (TC 2.A.15) family.</text>
</comment>
<feature type="transmembrane region" description="Helical" evidence="8">
    <location>
        <begin position="428"/>
        <end position="456"/>
    </location>
</feature>
<dbReference type="Proteomes" id="UP000198658">
    <property type="component" value="Unassembled WGS sequence"/>
</dbReference>
<feature type="transmembrane region" description="Helical" evidence="8">
    <location>
        <begin position="369"/>
        <end position="388"/>
    </location>
</feature>
<evidence type="ECO:0000256" key="5">
    <source>
        <dbReference type="ARBA" id="ARBA00022692"/>
    </source>
</evidence>